<keyword evidence="3" id="KW-1185">Reference proteome</keyword>
<dbReference type="AlphaFoldDB" id="H5XLS3"/>
<feature type="region of interest" description="Disordered" evidence="1">
    <location>
        <begin position="79"/>
        <end position="128"/>
    </location>
</feature>
<gene>
    <name evidence="2" type="ORF">SaccyDRAFT_2079</name>
</gene>
<dbReference type="STRING" id="882082.SaccyDRAFT_2079"/>
<sequence length="128" mass="13350">MTAVSSVSSAYPASGERSIRFHGDAPAIVCGECGFRTARVASLLDSAGRDAGTVVVCVACQERERAHAASAARRAAERAARQTVLPRGRRAPVTRTVALPRTPRRTPGTRGDRTESFGSVSGRAPSAS</sequence>
<evidence type="ECO:0000256" key="1">
    <source>
        <dbReference type="SAM" id="MobiDB-lite"/>
    </source>
</evidence>
<name>H5XLS3_9PSEU</name>
<accession>H5XLS3</accession>
<protein>
    <submittedName>
        <fullName evidence="2">Uncharacterized protein</fullName>
    </submittedName>
</protein>
<reference evidence="2 3" key="1">
    <citation type="submission" date="2011-11" db="EMBL/GenBank/DDBJ databases">
        <title>The Noncontiguous Finished sequence of Saccharomonospora cyanea NA-134.</title>
        <authorList>
            <consortium name="US DOE Joint Genome Institute"/>
            <person name="Lucas S."/>
            <person name="Han J."/>
            <person name="Lapidus A."/>
            <person name="Cheng J.-F."/>
            <person name="Goodwin L."/>
            <person name="Pitluck S."/>
            <person name="Peters L."/>
            <person name="Ovchinnikova G."/>
            <person name="Lu M."/>
            <person name="Detter J.C."/>
            <person name="Han C."/>
            <person name="Tapia R."/>
            <person name="Land M."/>
            <person name="Hauser L."/>
            <person name="Kyrpides N."/>
            <person name="Ivanova N."/>
            <person name="Pagani I."/>
            <person name="Brambilla E.-M."/>
            <person name="Klenk H.-P."/>
            <person name="Woyke T."/>
        </authorList>
    </citation>
    <scope>NUCLEOTIDE SEQUENCE [LARGE SCALE GENOMIC DNA]</scope>
    <source>
        <strain evidence="2 3">NA-134</strain>
    </source>
</reference>
<proteinExistence type="predicted"/>
<dbReference type="EMBL" id="CM001440">
    <property type="protein sequence ID" value="EHR60971.1"/>
    <property type="molecule type" value="Genomic_DNA"/>
</dbReference>
<evidence type="ECO:0000313" key="3">
    <source>
        <dbReference type="Proteomes" id="UP000002791"/>
    </source>
</evidence>
<evidence type="ECO:0000313" key="2">
    <source>
        <dbReference type="EMBL" id="EHR60971.1"/>
    </source>
</evidence>
<organism evidence="2 3">
    <name type="scientific">Saccharomonospora cyanea NA-134</name>
    <dbReference type="NCBI Taxonomy" id="882082"/>
    <lineage>
        <taxon>Bacteria</taxon>
        <taxon>Bacillati</taxon>
        <taxon>Actinomycetota</taxon>
        <taxon>Actinomycetes</taxon>
        <taxon>Pseudonocardiales</taxon>
        <taxon>Pseudonocardiaceae</taxon>
        <taxon>Saccharomonospora</taxon>
    </lineage>
</organism>
<dbReference type="Proteomes" id="UP000002791">
    <property type="component" value="Chromosome"/>
</dbReference>
<dbReference type="HOGENOM" id="CLU_1957963_0_0_11"/>